<organism evidence="3 4">
    <name type="scientific">Erythrobacter longus</name>
    <dbReference type="NCBI Taxonomy" id="1044"/>
    <lineage>
        <taxon>Bacteria</taxon>
        <taxon>Pseudomonadati</taxon>
        <taxon>Pseudomonadota</taxon>
        <taxon>Alphaproteobacteria</taxon>
        <taxon>Sphingomonadales</taxon>
        <taxon>Erythrobacteraceae</taxon>
        <taxon>Erythrobacter/Porphyrobacter group</taxon>
        <taxon>Erythrobacter</taxon>
    </lineage>
</organism>
<keyword evidence="2" id="KW-0472">Membrane</keyword>
<evidence type="ECO:0000313" key="3">
    <source>
        <dbReference type="EMBL" id="KEO92183.1"/>
    </source>
</evidence>
<proteinExistence type="predicted"/>
<accession>A0A074MK04</accession>
<dbReference type="EMBL" id="JMIW01000001">
    <property type="protein sequence ID" value="KEO92183.1"/>
    <property type="molecule type" value="Genomic_DNA"/>
</dbReference>
<reference evidence="3 4" key="1">
    <citation type="submission" date="2014-04" db="EMBL/GenBank/DDBJ databases">
        <title>A comprehensive comparison of genomes of Erythrobacter spp. strains.</title>
        <authorList>
            <person name="Zheng Q."/>
        </authorList>
    </citation>
    <scope>NUCLEOTIDE SEQUENCE [LARGE SCALE GENOMIC DNA]</scope>
    <source>
        <strain evidence="3 4">DSM 6997</strain>
    </source>
</reference>
<dbReference type="Proteomes" id="UP000027647">
    <property type="component" value="Unassembled WGS sequence"/>
</dbReference>
<evidence type="ECO:0000256" key="2">
    <source>
        <dbReference type="SAM" id="Phobius"/>
    </source>
</evidence>
<name>A0A074MK04_ERYLO</name>
<dbReference type="RefSeq" id="WP_034958573.1">
    <property type="nucleotide sequence ID" value="NZ_JMIW01000001.1"/>
</dbReference>
<feature type="transmembrane region" description="Helical" evidence="2">
    <location>
        <begin position="107"/>
        <end position="128"/>
    </location>
</feature>
<comment type="caution">
    <text evidence="3">The sequence shown here is derived from an EMBL/GenBank/DDBJ whole genome shotgun (WGS) entry which is preliminary data.</text>
</comment>
<dbReference type="AlphaFoldDB" id="A0A074MK04"/>
<protein>
    <submittedName>
        <fullName evidence="3">Uncharacterized protein</fullName>
    </submittedName>
</protein>
<keyword evidence="4" id="KW-1185">Reference proteome</keyword>
<gene>
    <name evidence="3" type="ORF">EH31_05820</name>
</gene>
<feature type="transmembrane region" description="Helical" evidence="2">
    <location>
        <begin position="67"/>
        <end position="87"/>
    </location>
</feature>
<keyword evidence="2" id="KW-0812">Transmembrane</keyword>
<feature type="region of interest" description="Disordered" evidence="1">
    <location>
        <begin position="1"/>
        <end position="20"/>
    </location>
</feature>
<evidence type="ECO:0000256" key="1">
    <source>
        <dbReference type="SAM" id="MobiDB-lite"/>
    </source>
</evidence>
<sequence length="323" mass="33712">MPWRGPLGGDPLETLPGPANPWFSCSGADNARPAEAGVDTPELPDFALSKEGAIAIDWKKIGVGHSMVTSGVSVIAVGIVGAVAVAANLPATAAGTAANASTSTIGAILAAGGSVLIGAGLATMIGGIDPKISDYKKHVPAVPTRKLALPGDLPAPVTSFMQAVAEIERLSTAETDIIDHARAAAKAKDKSWTELHLRDLYHVQNAKQHFVGELAGSLNEINAAFGKEFDHHRVDPDEPVRDLVNPLIEMRSTLNEVAGLSSTEINNILATVRVPSPMSEAIDTSIQRIATKAEGQPSEMVNIAVQQLANLDVIDHEAFGLKD</sequence>
<evidence type="ECO:0000313" key="4">
    <source>
        <dbReference type="Proteomes" id="UP000027647"/>
    </source>
</evidence>
<keyword evidence="2" id="KW-1133">Transmembrane helix</keyword>